<protein>
    <submittedName>
        <fullName evidence="3">Serpentine receptor class gamma</fullName>
    </submittedName>
</protein>
<feature type="transmembrane region" description="Helical" evidence="1">
    <location>
        <begin position="29"/>
        <end position="52"/>
    </location>
</feature>
<keyword evidence="1" id="KW-1133">Transmembrane helix</keyword>
<name>A0A915NTI9_9BILA</name>
<dbReference type="AlphaFoldDB" id="A0A915NTI9"/>
<keyword evidence="1" id="KW-0812">Transmembrane</keyword>
<dbReference type="Proteomes" id="UP000887560">
    <property type="component" value="Unplaced"/>
</dbReference>
<proteinExistence type="predicted"/>
<accession>A0A915NTI9</accession>
<evidence type="ECO:0000313" key="2">
    <source>
        <dbReference type="Proteomes" id="UP000887560"/>
    </source>
</evidence>
<dbReference type="WBParaSite" id="scf7180000420162.g4830">
    <property type="protein sequence ID" value="scf7180000420162.g4830"/>
    <property type="gene ID" value="scf7180000420162.g4830"/>
</dbReference>
<keyword evidence="1" id="KW-0472">Membrane</keyword>
<sequence length="135" mass="15550">MHFVCIILPGINNTFAYFKIYSDNFTIDFANQCVFIIVTIGSFLIELFLLIYHPFLRRNFFRLLCSLFCCRMLFPVNKIMQVPPTTDTNILTQSNIRTGKNGGALKDINGKPLIIKGKKEDLGEAYFQQLVNSWN</sequence>
<keyword evidence="2" id="KW-1185">Reference proteome</keyword>
<organism evidence="2 3">
    <name type="scientific">Meloidogyne floridensis</name>
    <dbReference type="NCBI Taxonomy" id="298350"/>
    <lineage>
        <taxon>Eukaryota</taxon>
        <taxon>Metazoa</taxon>
        <taxon>Ecdysozoa</taxon>
        <taxon>Nematoda</taxon>
        <taxon>Chromadorea</taxon>
        <taxon>Rhabditida</taxon>
        <taxon>Tylenchina</taxon>
        <taxon>Tylenchomorpha</taxon>
        <taxon>Tylenchoidea</taxon>
        <taxon>Meloidogynidae</taxon>
        <taxon>Meloidogyninae</taxon>
        <taxon>Meloidogyne</taxon>
    </lineage>
</organism>
<evidence type="ECO:0000313" key="3">
    <source>
        <dbReference type="WBParaSite" id="scf7180000420162.g4830"/>
    </source>
</evidence>
<reference evidence="3" key="1">
    <citation type="submission" date="2022-11" db="UniProtKB">
        <authorList>
            <consortium name="WormBaseParasite"/>
        </authorList>
    </citation>
    <scope>IDENTIFICATION</scope>
</reference>
<evidence type="ECO:0000256" key="1">
    <source>
        <dbReference type="SAM" id="Phobius"/>
    </source>
</evidence>